<dbReference type="RefSeq" id="XP_028531166.1">
    <property type="nucleotide sequence ID" value="XM_028675712.1"/>
</dbReference>
<keyword evidence="1" id="KW-0472">Membrane</keyword>
<dbReference type="AlphaFoldDB" id="A0A1J1GNW4"/>
<evidence type="ECO:0000313" key="3">
    <source>
        <dbReference type="Proteomes" id="UP000220158"/>
    </source>
</evidence>
<feature type="transmembrane region" description="Helical" evidence="1">
    <location>
        <begin position="12"/>
        <end position="31"/>
    </location>
</feature>
<dbReference type="EMBL" id="CVMU01000259">
    <property type="protein sequence ID" value="CRG84729.1"/>
    <property type="molecule type" value="Genomic_DNA"/>
</dbReference>
<protein>
    <submittedName>
        <fullName evidence="2">Fam-j protein</fullName>
    </submittedName>
</protein>
<dbReference type="GeneID" id="39734200"/>
<proteinExistence type="predicted"/>
<gene>
    <name evidence="2" type="ORF">PRELSG_0027100</name>
</gene>
<sequence>MINSNRKCYIYFFFYSLQYFILISICISQELQGRNPDLSLEKISSNVYITENSPNTGNLIDAVDIEQDETLSLESICIHFPVEEKNSDSDNKNDFFMMNLVDTINLEKSELCNINNAIYEAQIALLDPLTEPLFSSFENENSIIHTETKFSNVSLMCAENVEHEDSIDIKNTLDEASNTLPDSLEESTYLPSEHKNLTIYTEEESSSISLIGTKDADHEESVEIQKILNELLSTLPDSQVQPVDLPLKPENSTVHTGTEPSNIGLIGTKIIEHENSCNISSIFSDPHVTSNYSERGSLDLPLGEHNLSFYIGEGSSNVGKLMHVAYEKPIELENTLPSFSINHDDQEDTRLVDIIEQTLEKCMGNEKNEEKIDEQIRGENIVSEQNFDDSFVINYSMEISIGNTRSRKKRGKKRNYEDIDNLDNQDTGNYVCINPKKKKIKNGENLFYSLLNILDIEIKLISRHVVPNLQKLRDILNDDNKNTHSELEEKLKINILSLRHIISKELQKINHSDLRVIKSYYDKNIEKNTLLKSINKYILSFRSTINHRFDKKKEIHERVELFLKILHDLISEHKFMHDLYYTKSIIINNSMHSKLLSSSSIDSLETLRHIFKLFEFMDKLIKIVEKSIKNGLLFRDHNYFCYVQKIIYNLYTPINANIRRHLVKLGEILNALNLSFENYSIIMQAIFFFLREENVKNKEKLRYDINELYGKNSFRAIYDFLLEEESCISWFHSEVFEIFNVNLNEKNKEGMSFDDLISNENSANHLSSLYEVLMKLIGALFIKKQLTIISKIRISLLNMNSLKKGEYILHKKKKIIKKEHKSNLLSQIEVEKCKMEIVKFKIKNLYLFVSIKKNIGDIQVSNDLKNKMKEIGSILRFLSVVTYENEDKTKFNQKKKDNMGSILLSLYYAYQILITFTENEIQ</sequence>
<organism evidence="2 3">
    <name type="scientific">Plasmodium relictum</name>
    <dbReference type="NCBI Taxonomy" id="85471"/>
    <lineage>
        <taxon>Eukaryota</taxon>
        <taxon>Sar</taxon>
        <taxon>Alveolata</taxon>
        <taxon>Apicomplexa</taxon>
        <taxon>Aconoidasida</taxon>
        <taxon>Haemosporida</taxon>
        <taxon>Plasmodiidae</taxon>
        <taxon>Plasmodium</taxon>
        <taxon>Plasmodium (Haemamoeba)</taxon>
    </lineage>
</organism>
<accession>A0A1J1GNW4</accession>
<reference evidence="2 3" key="1">
    <citation type="submission" date="2015-04" db="EMBL/GenBank/DDBJ databases">
        <authorList>
            <consortium name="Pathogen Informatics"/>
        </authorList>
    </citation>
    <scope>NUCLEOTIDE SEQUENCE [LARGE SCALE GENOMIC DNA]</scope>
    <source>
        <strain evidence="2 3">SGS1</strain>
    </source>
</reference>
<name>A0A1J1GNW4_PLARL</name>
<evidence type="ECO:0000313" key="2">
    <source>
        <dbReference type="EMBL" id="CRG84729.1"/>
    </source>
</evidence>
<keyword evidence="1" id="KW-0812">Transmembrane</keyword>
<dbReference type="Proteomes" id="UP000220158">
    <property type="component" value="Unassembled WGS sequence"/>
</dbReference>
<keyword evidence="1" id="KW-1133">Transmembrane helix</keyword>
<keyword evidence="3" id="KW-1185">Reference proteome</keyword>
<evidence type="ECO:0000256" key="1">
    <source>
        <dbReference type="SAM" id="Phobius"/>
    </source>
</evidence>
<dbReference type="KEGG" id="prel:PRELSG_0027100"/>
<dbReference type="VEuPathDB" id="PlasmoDB:PRELSG_0027100"/>